<protein>
    <submittedName>
        <fullName evidence="3">Sulfonate transport system substrate-binding protein</fullName>
    </submittedName>
</protein>
<dbReference type="Proteomes" id="UP000198327">
    <property type="component" value="Unassembled WGS sequence"/>
</dbReference>
<name>A0A239GE81_9NOCA</name>
<keyword evidence="1" id="KW-0732">Signal</keyword>
<evidence type="ECO:0000256" key="1">
    <source>
        <dbReference type="SAM" id="SignalP"/>
    </source>
</evidence>
<feature type="chain" id="PRO_5012579596" evidence="1">
    <location>
        <begin position="33"/>
        <end position="362"/>
    </location>
</feature>
<dbReference type="SUPFAM" id="SSF53850">
    <property type="entry name" value="Periplasmic binding protein-like II"/>
    <property type="match status" value="1"/>
</dbReference>
<dbReference type="InterPro" id="IPR015168">
    <property type="entry name" value="SsuA/THI5"/>
</dbReference>
<sequence>MRTFLASRRSTRKAAVAVASLFLAVGALSGCATDDTPDNALASDAPLPTEIPAGTKLVIADQSEFQQSVLKASGELDKLPFEYEFANFVGGPAILEAFRAGAADVARVGDTPPIQALIAGQDVPIIHSTQSNPDNTRLAVAADRDITTLADLKGKKIAYAEGTAQQAIVLRALAKAGLSTEDVELTRLQLSEFPDAIRTGQVDVAPLNEPNLTRFLNNPGTTVIDTSESGGTSTGLSYLYARSEAIQDPAKAAALQAYITAFTRAVQWSNDNPEQWLQSYYVENQGLTPEDGQRIVDSLGPYVFPTLDDALVQRQQDTIDVIDDAGELPKSVEASDGFDLRFADVGTTTVEEVGGATTRSEG</sequence>
<gene>
    <name evidence="3" type="ORF">SAMN05421642_104179</name>
</gene>
<dbReference type="RefSeq" id="WP_089245456.1">
    <property type="nucleotide sequence ID" value="NZ_FZOW01000004.1"/>
</dbReference>
<feature type="domain" description="SsuA/THI5-like" evidence="2">
    <location>
        <begin position="96"/>
        <end position="275"/>
    </location>
</feature>
<evidence type="ECO:0000259" key="2">
    <source>
        <dbReference type="Pfam" id="PF09084"/>
    </source>
</evidence>
<organism evidence="3 4">
    <name type="scientific">Rhodococcoides kyotonense</name>
    <dbReference type="NCBI Taxonomy" id="398843"/>
    <lineage>
        <taxon>Bacteria</taxon>
        <taxon>Bacillati</taxon>
        <taxon>Actinomycetota</taxon>
        <taxon>Actinomycetes</taxon>
        <taxon>Mycobacteriales</taxon>
        <taxon>Nocardiaceae</taxon>
        <taxon>Rhodococcoides</taxon>
    </lineage>
</organism>
<evidence type="ECO:0000313" key="4">
    <source>
        <dbReference type="Proteomes" id="UP000198327"/>
    </source>
</evidence>
<dbReference type="PROSITE" id="PS51257">
    <property type="entry name" value="PROKAR_LIPOPROTEIN"/>
    <property type="match status" value="1"/>
</dbReference>
<keyword evidence="4" id="KW-1185">Reference proteome</keyword>
<dbReference type="CDD" id="cd13558">
    <property type="entry name" value="PBP2_SsuA_like_2"/>
    <property type="match status" value="1"/>
</dbReference>
<evidence type="ECO:0000313" key="3">
    <source>
        <dbReference type="EMBL" id="SNS67042.1"/>
    </source>
</evidence>
<dbReference type="Pfam" id="PF09084">
    <property type="entry name" value="NMT1"/>
    <property type="match status" value="1"/>
</dbReference>
<dbReference type="Gene3D" id="3.40.190.10">
    <property type="entry name" value="Periplasmic binding protein-like II"/>
    <property type="match status" value="2"/>
</dbReference>
<dbReference type="AlphaFoldDB" id="A0A239GE81"/>
<reference evidence="4" key="1">
    <citation type="submission" date="2017-06" db="EMBL/GenBank/DDBJ databases">
        <authorList>
            <person name="Varghese N."/>
            <person name="Submissions S."/>
        </authorList>
    </citation>
    <scope>NUCLEOTIDE SEQUENCE [LARGE SCALE GENOMIC DNA]</scope>
    <source>
        <strain evidence="4">JCM 23211</strain>
    </source>
</reference>
<feature type="signal peptide" evidence="1">
    <location>
        <begin position="1"/>
        <end position="32"/>
    </location>
</feature>
<dbReference type="EMBL" id="FZOW01000004">
    <property type="protein sequence ID" value="SNS67042.1"/>
    <property type="molecule type" value="Genomic_DNA"/>
</dbReference>
<dbReference type="PANTHER" id="PTHR30024">
    <property type="entry name" value="ALIPHATIC SULFONATES-BINDING PROTEIN-RELATED"/>
    <property type="match status" value="1"/>
</dbReference>
<dbReference type="PANTHER" id="PTHR30024:SF48">
    <property type="entry name" value="ABC TRANSPORTER SUBSTRATE-BINDING PROTEIN"/>
    <property type="match status" value="1"/>
</dbReference>
<proteinExistence type="predicted"/>
<dbReference type="OrthoDB" id="506623at2"/>
<accession>A0A239GE81</accession>